<dbReference type="EMBL" id="JBBPBM010001386">
    <property type="protein sequence ID" value="KAK8484571.1"/>
    <property type="molecule type" value="Genomic_DNA"/>
</dbReference>
<comment type="caution">
    <text evidence="1">The sequence shown here is derived from an EMBL/GenBank/DDBJ whole genome shotgun (WGS) entry which is preliminary data.</text>
</comment>
<accession>A0ABR1ZV31</accession>
<dbReference type="Pfam" id="PF20431">
    <property type="entry name" value="E_motif"/>
    <property type="match status" value="1"/>
</dbReference>
<evidence type="ECO:0000313" key="2">
    <source>
        <dbReference type="Proteomes" id="UP001472677"/>
    </source>
</evidence>
<keyword evidence="2" id="KW-1185">Reference proteome</keyword>
<dbReference type="InterPro" id="IPR046960">
    <property type="entry name" value="PPR_At4g14850-like_plant"/>
</dbReference>
<dbReference type="Proteomes" id="UP001472677">
    <property type="component" value="Unassembled WGS sequence"/>
</dbReference>
<dbReference type="PANTHER" id="PTHR47926:SF523">
    <property type="entry name" value="DYW DOMAIN-CONTAINING PROTEIN"/>
    <property type="match status" value="1"/>
</dbReference>
<sequence length="93" mass="10244">MPIEPNGGVWGALLGSCRAYSNPNIAQIAANHLFELEPNAIGNYILLSNIYASVGAVELCFNGKEADERERSEKKSRMLLVGRLSFRSYLPET</sequence>
<evidence type="ECO:0000313" key="1">
    <source>
        <dbReference type="EMBL" id="KAK8484571.1"/>
    </source>
</evidence>
<protein>
    <recommendedName>
        <fullName evidence="3">Pentatricopeptide repeat-containing protein</fullName>
    </recommendedName>
</protein>
<proteinExistence type="predicted"/>
<reference evidence="1 2" key="1">
    <citation type="journal article" date="2024" name="G3 (Bethesda)">
        <title>Genome assembly of Hibiscus sabdariffa L. provides insights into metabolisms of medicinal natural products.</title>
        <authorList>
            <person name="Kim T."/>
        </authorList>
    </citation>
    <scope>NUCLEOTIDE SEQUENCE [LARGE SCALE GENOMIC DNA]</scope>
    <source>
        <strain evidence="1">TK-2024</strain>
        <tissue evidence="1">Old leaves</tissue>
    </source>
</reference>
<name>A0ABR1ZV31_9ROSI</name>
<organism evidence="1 2">
    <name type="scientific">Hibiscus sabdariffa</name>
    <name type="common">roselle</name>
    <dbReference type="NCBI Taxonomy" id="183260"/>
    <lineage>
        <taxon>Eukaryota</taxon>
        <taxon>Viridiplantae</taxon>
        <taxon>Streptophyta</taxon>
        <taxon>Embryophyta</taxon>
        <taxon>Tracheophyta</taxon>
        <taxon>Spermatophyta</taxon>
        <taxon>Magnoliopsida</taxon>
        <taxon>eudicotyledons</taxon>
        <taxon>Gunneridae</taxon>
        <taxon>Pentapetalae</taxon>
        <taxon>rosids</taxon>
        <taxon>malvids</taxon>
        <taxon>Malvales</taxon>
        <taxon>Malvaceae</taxon>
        <taxon>Malvoideae</taxon>
        <taxon>Hibiscus</taxon>
    </lineage>
</organism>
<dbReference type="InterPro" id="IPR046848">
    <property type="entry name" value="E_motif"/>
</dbReference>
<gene>
    <name evidence="1" type="ORF">V6N12_073352</name>
</gene>
<dbReference type="PANTHER" id="PTHR47926">
    <property type="entry name" value="PENTATRICOPEPTIDE REPEAT-CONTAINING PROTEIN"/>
    <property type="match status" value="1"/>
</dbReference>
<evidence type="ECO:0008006" key="3">
    <source>
        <dbReference type="Google" id="ProtNLM"/>
    </source>
</evidence>